<proteinExistence type="inferred from homology"/>
<dbReference type="Gene3D" id="2.60.120.10">
    <property type="entry name" value="Jelly Rolls"/>
    <property type="match status" value="1"/>
</dbReference>
<dbReference type="GO" id="GO:0016853">
    <property type="term" value="F:isomerase activity"/>
    <property type="evidence" value="ECO:0007669"/>
    <property type="project" value="UniProtKB-KW"/>
</dbReference>
<dbReference type="InterPro" id="IPR051161">
    <property type="entry name" value="Mannose-6P_isomerase_type2"/>
</dbReference>
<dbReference type="InterPro" id="IPR011051">
    <property type="entry name" value="RmlC_Cupin_sf"/>
</dbReference>
<protein>
    <recommendedName>
        <fullName evidence="2">mannose-1-phosphate guanylyltransferase</fullName>
        <ecNumber evidence="2">2.7.7.13</ecNumber>
    </recommendedName>
</protein>
<dbReference type="Gene3D" id="3.90.550.10">
    <property type="entry name" value="Spore Coat Polysaccharide Biosynthesis Protein SpsA, Chain A"/>
    <property type="match status" value="1"/>
</dbReference>
<dbReference type="PANTHER" id="PTHR46390:SF1">
    <property type="entry name" value="MANNOSE-1-PHOSPHATE GUANYLYLTRANSFERASE"/>
    <property type="match status" value="1"/>
</dbReference>
<evidence type="ECO:0000313" key="12">
    <source>
        <dbReference type="EMBL" id="KAB1441432.1"/>
    </source>
</evidence>
<dbReference type="AlphaFoldDB" id="A0A6N6N313"/>
<gene>
    <name evidence="12" type="ORF">F8A88_10840</name>
</gene>
<evidence type="ECO:0000256" key="2">
    <source>
        <dbReference type="ARBA" id="ARBA00012387"/>
    </source>
</evidence>
<feature type="domain" description="Mannose-6-phosphate isomerase type II C-terminal" evidence="10">
    <location>
        <begin position="354"/>
        <end position="468"/>
    </location>
</feature>
<dbReference type="InterPro" id="IPR014710">
    <property type="entry name" value="RmlC-like_jellyroll"/>
</dbReference>
<dbReference type="NCBIfam" id="TIGR01479">
    <property type="entry name" value="GMP_PMI"/>
    <property type="match status" value="1"/>
</dbReference>
<dbReference type="GO" id="GO:0005525">
    <property type="term" value="F:GTP binding"/>
    <property type="evidence" value="ECO:0007669"/>
    <property type="project" value="UniProtKB-KW"/>
</dbReference>
<reference evidence="12 13" key="1">
    <citation type="journal article" date="2017" name="Int. J. Syst. Evol. Microbiol.">
        <title>Desulfovibrio senegalensis sp. nov., a mesophilic sulfate reducer isolated from marine sediment.</title>
        <authorList>
            <person name="Thioye A."/>
            <person name="Gam Z.B.A."/>
            <person name="Mbengue M."/>
            <person name="Cayol J.L."/>
            <person name="Joseph-Bartoli M."/>
            <person name="Toure-Kane C."/>
            <person name="Labat M."/>
        </authorList>
    </citation>
    <scope>NUCLEOTIDE SEQUENCE [LARGE SCALE GENOMIC DNA]</scope>
    <source>
        <strain evidence="12 13">DSM 101509</strain>
    </source>
</reference>
<dbReference type="GO" id="GO:0000271">
    <property type="term" value="P:polysaccharide biosynthetic process"/>
    <property type="evidence" value="ECO:0007669"/>
    <property type="project" value="InterPro"/>
</dbReference>
<feature type="domain" description="Nucleotidyl transferase" evidence="9">
    <location>
        <begin position="14"/>
        <end position="289"/>
    </location>
</feature>
<dbReference type="Proteomes" id="UP000438699">
    <property type="component" value="Unassembled WGS sequence"/>
</dbReference>
<dbReference type="Pfam" id="PF01050">
    <property type="entry name" value="MannoseP_isomer"/>
    <property type="match status" value="1"/>
</dbReference>
<name>A0A6N6N313_9BACT</name>
<dbReference type="InterPro" id="IPR001538">
    <property type="entry name" value="Man6P_isomerase-2_C"/>
</dbReference>
<evidence type="ECO:0000259" key="10">
    <source>
        <dbReference type="Pfam" id="PF01050"/>
    </source>
</evidence>
<evidence type="ECO:0000256" key="7">
    <source>
        <dbReference type="ARBA" id="ARBA00047343"/>
    </source>
</evidence>
<dbReference type="InterPro" id="IPR005835">
    <property type="entry name" value="NTP_transferase_dom"/>
</dbReference>
<dbReference type="InterPro" id="IPR029044">
    <property type="entry name" value="Nucleotide-diphossugar_trans"/>
</dbReference>
<dbReference type="SUPFAM" id="SSF53448">
    <property type="entry name" value="Nucleotide-diphospho-sugar transferases"/>
    <property type="match status" value="1"/>
</dbReference>
<evidence type="ECO:0000313" key="13">
    <source>
        <dbReference type="Proteomes" id="UP000438699"/>
    </source>
</evidence>
<keyword evidence="5" id="KW-0547">Nucleotide-binding</keyword>
<dbReference type="FunFam" id="3.90.550.10:FF:000046">
    <property type="entry name" value="Mannose-1-phosphate guanylyltransferase (GDP)"/>
    <property type="match status" value="1"/>
</dbReference>
<dbReference type="OrthoDB" id="9806359at2"/>
<evidence type="ECO:0000256" key="1">
    <source>
        <dbReference type="ARBA" id="ARBA00006115"/>
    </source>
</evidence>
<dbReference type="FunFam" id="2.60.120.10:FF:000032">
    <property type="entry name" value="Mannose-1-phosphate guanylyltransferase/mannose-6-phosphate isomerase"/>
    <property type="match status" value="1"/>
</dbReference>
<dbReference type="RefSeq" id="WP_151151175.1">
    <property type="nucleotide sequence ID" value="NZ_WAIE01000004.1"/>
</dbReference>
<comment type="caution">
    <text evidence="12">The sequence shown here is derived from an EMBL/GenBank/DDBJ whole genome shotgun (WGS) entry which is preliminary data.</text>
</comment>
<evidence type="ECO:0000256" key="6">
    <source>
        <dbReference type="ARBA" id="ARBA00023134"/>
    </source>
</evidence>
<dbReference type="GO" id="GO:0009298">
    <property type="term" value="P:GDP-mannose biosynthetic process"/>
    <property type="evidence" value="ECO:0007669"/>
    <property type="project" value="TreeGrafter"/>
</dbReference>
<dbReference type="GO" id="GO:0004475">
    <property type="term" value="F:mannose-1-phosphate guanylyltransferase (GTP) activity"/>
    <property type="evidence" value="ECO:0007669"/>
    <property type="project" value="UniProtKB-EC"/>
</dbReference>
<keyword evidence="6" id="KW-0342">GTP-binding</keyword>
<evidence type="ECO:0000259" key="9">
    <source>
        <dbReference type="Pfam" id="PF00483"/>
    </source>
</evidence>
<dbReference type="CDD" id="cd02213">
    <property type="entry name" value="cupin_PMI_typeII_C"/>
    <property type="match status" value="1"/>
</dbReference>
<dbReference type="SUPFAM" id="SSF51182">
    <property type="entry name" value="RmlC-like cupins"/>
    <property type="match status" value="1"/>
</dbReference>
<feature type="domain" description="MannoseP isomerase/GMP-like beta-helix" evidence="11">
    <location>
        <begin position="302"/>
        <end position="350"/>
    </location>
</feature>
<evidence type="ECO:0000256" key="8">
    <source>
        <dbReference type="RuleBase" id="RU004190"/>
    </source>
</evidence>
<dbReference type="InterPro" id="IPR006375">
    <property type="entry name" value="Man1P_GuaTrfase/Man6P_Isoase"/>
</dbReference>
<keyword evidence="13" id="KW-1185">Reference proteome</keyword>
<dbReference type="CDD" id="cd02509">
    <property type="entry name" value="GDP-M1P_Guanylyltransferase"/>
    <property type="match status" value="1"/>
</dbReference>
<organism evidence="12 13">
    <name type="scientific">Pseudodesulfovibrio senegalensis</name>
    <dbReference type="NCBI Taxonomy" id="1721087"/>
    <lineage>
        <taxon>Bacteria</taxon>
        <taxon>Pseudomonadati</taxon>
        <taxon>Thermodesulfobacteriota</taxon>
        <taxon>Desulfovibrionia</taxon>
        <taxon>Desulfovibrionales</taxon>
        <taxon>Desulfovibrionaceae</taxon>
    </lineage>
</organism>
<evidence type="ECO:0000259" key="11">
    <source>
        <dbReference type="Pfam" id="PF22640"/>
    </source>
</evidence>
<dbReference type="InterPro" id="IPR049577">
    <property type="entry name" value="GMPP_N"/>
</dbReference>
<dbReference type="EMBL" id="WAIE01000004">
    <property type="protein sequence ID" value="KAB1441432.1"/>
    <property type="molecule type" value="Genomic_DNA"/>
</dbReference>
<accession>A0A6N6N313</accession>
<keyword evidence="12" id="KW-0413">Isomerase</keyword>
<dbReference type="InterPro" id="IPR054566">
    <property type="entry name" value="ManC/GMP-like_b-helix"/>
</dbReference>
<evidence type="ECO:0000256" key="4">
    <source>
        <dbReference type="ARBA" id="ARBA00022695"/>
    </source>
</evidence>
<comment type="similarity">
    <text evidence="1 8">Belongs to the mannose-6-phosphate isomerase type 2 family.</text>
</comment>
<dbReference type="PANTHER" id="PTHR46390">
    <property type="entry name" value="MANNOSE-1-PHOSPHATE GUANYLYLTRANSFERASE"/>
    <property type="match status" value="1"/>
</dbReference>
<dbReference type="Pfam" id="PF00483">
    <property type="entry name" value="NTP_transferase"/>
    <property type="match status" value="1"/>
</dbReference>
<comment type="catalytic activity">
    <reaction evidence="7">
        <text>alpha-D-mannose 1-phosphate + GTP + H(+) = GDP-alpha-D-mannose + diphosphate</text>
        <dbReference type="Rhea" id="RHEA:15229"/>
        <dbReference type="ChEBI" id="CHEBI:15378"/>
        <dbReference type="ChEBI" id="CHEBI:33019"/>
        <dbReference type="ChEBI" id="CHEBI:37565"/>
        <dbReference type="ChEBI" id="CHEBI:57527"/>
        <dbReference type="ChEBI" id="CHEBI:58409"/>
        <dbReference type="EC" id="2.7.7.13"/>
    </reaction>
</comment>
<evidence type="ECO:0000256" key="3">
    <source>
        <dbReference type="ARBA" id="ARBA00022679"/>
    </source>
</evidence>
<evidence type="ECO:0000256" key="5">
    <source>
        <dbReference type="ARBA" id="ARBA00022741"/>
    </source>
</evidence>
<dbReference type="EC" id="2.7.7.13" evidence="2"/>
<sequence length="472" mass="52544">MVDVEAVEYGNVVPVVLCGGNGTRLWPLSRKALPKQFMEISPGRTFLGDTLLRTKTMKVRKYMVVCNEAHRFMAAKIMQEHDCIGDILLEPQGRNTAPAVTCAALNAEESDILLVLPADHDLRDSAVFADAVKKGMQAAAAGNLVCFGIVPERPETGYGYMRAGAKNDVGFDVDCFVEKPDLAKAREYCDAGDFYWNSGMFMFRADVFLQEMAEHAPEILATCTDAVDTAVEDLDFMRLSPEVFLKCPSDSIDYAVMEKTANICMVPLDTPWTDMGSWNAFHDFSQQDERGNGSVGDVFLSDVDNSYVHSSKRLVSVLGVRDLVVVETADAVMVSSKEQVQSVGGIVKALTDMGRREASQHQVEYRPWGSFESLVVGDRFQVKRITVKPGEVLSLQMHHHRAEHWVVVRGMALIVNGEEQMLLHEDQSTYIPVGQVHRLENPGKIPLEIIEIQTGSYLGEDDIVRLEDKYRR</sequence>
<keyword evidence="4 12" id="KW-0548">Nucleotidyltransferase</keyword>
<dbReference type="Pfam" id="PF22640">
    <property type="entry name" value="ManC_GMP_beta-helix"/>
    <property type="match status" value="1"/>
</dbReference>
<keyword evidence="3 12" id="KW-0808">Transferase</keyword>